<comment type="caution">
    <text evidence="3">The sequence shown here is derived from an EMBL/GenBank/DDBJ whole genome shotgun (WGS) entry which is preliminary data.</text>
</comment>
<evidence type="ECO:0000256" key="1">
    <source>
        <dbReference type="SAM" id="Coils"/>
    </source>
</evidence>
<gene>
    <name evidence="3" type="ORF">ACHHYP_20226</name>
</gene>
<name>A0A1V9YX95_ACHHY</name>
<evidence type="ECO:0000256" key="2">
    <source>
        <dbReference type="SAM" id="MobiDB-lite"/>
    </source>
</evidence>
<keyword evidence="4" id="KW-1185">Reference proteome</keyword>
<feature type="compositionally biased region" description="Pro residues" evidence="2">
    <location>
        <begin position="65"/>
        <end position="75"/>
    </location>
</feature>
<feature type="compositionally biased region" description="Polar residues" evidence="2">
    <location>
        <begin position="128"/>
        <end position="142"/>
    </location>
</feature>
<evidence type="ECO:0000313" key="4">
    <source>
        <dbReference type="Proteomes" id="UP000243579"/>
    </source>
</evidence>
<dbReference type="Proteomes" id="UP000243579">
    <property type="component" value="Unassembled WGS sequence"/>
</dbReference>
<evidence type="ECO:0000313" key="3">
    <source>
        <dbReference type="EMBL" id="OQR90376.1"/>
    </source>
</evidence>
<dbReference type="EMBL" id="JNBR01000635">
    <property type="protein sequence ID" value="OQR90376.1"/>
    <property type="molecule type" value="Genomic_DNA"/>
</dbReference>
<proteinExistence type="predicted"/>
<protein>
    <submittedName>
        <fullName evidence="3">Uncharacterized protein</fullName>
    </submittedName>
</protein>
<dbReference type="OrthoDB" id="79838at2759"/>
<keyword evidence="1" id="KW-0175">Coiled coil</keyword>
<sequence length="233" mass="26073">MDDLEHYDMEIDRIAKEIEELTQLQQQKRRKPAPTICVDSYTALYHTTKHETIHPPRAPQSTSAPPEPPLEPPTPVNTLHGSPRKPQQGFPLRKSPRKLDPLAASPRKLDPTMKCPQQPKDEAPSYAKPTQSRVSKLDTSVESPRLRKPNKPGIQSPRKLHGAMKAAEKEEENPLGVPAHILEEGGVYPWSKLMQQVIVPQGTESPVVYVPIFNPAPLLVDGSSRLRQRRPGD</sequence>
<dbReference type="AlphaFoldDB" id="A0A1V9YX95"/>
<organism evidence="3 4">
    <name type="scientific">Achlya hypogyna</name>
    <name type="common">Oomycete</name>
    <name type="synonym">Protoachlya hypogyna</name>
    <dbReference type="NCBI Taxonomy" id="1202772"/>
    <lineage>
        <taxon>Eukaryota</taxon>
        <taxon>Sar</taxon>
        <taxon>Stramenopiles</taxon>
        <taxon>Oomycota</taxon>
        <taxon>Saprolegniomycetes</taxon>
        <taxon>Saprolegniales</taxon>
        <taxon>Achlyaceae</taxon>
        <taxon>Achlya</taxon>
    </lineage>
</organism>
<accession>A0A1V9YX95</accession>
<feature type="region of interest" description="Disordered" evidence="2">
    <location>
        <begin position="48"/>
        <end position="177"/>
    </location>
</feature>
<reference evidence="3 4" key="1">
    <citation type="journal article" date="2014" name="Genome Biol. Evol.">
        <title>The secreted proteins of Achlya hypogyna and Thraustotheca clavata identify the ancestral oomycete secretome and reveal gene acquisitions by horizontal gene transfer.</title>
        <authorList>
            <person name="Misner I."/>
            <person name="Blouin N."/>
            <person name="Leonard G."/>
            <person name="Richards T.A."/>
            <person name="Lane C.E."/>
        </authorList>
    </citation>
    <scope>NUCLEOTIDE SEQUENCE [LARGE SCALE GENOMIC DNA]</scope>
    <source>
        <strain evidence="3 4">ATCC 48635</strain>
    </source>
</reference>
<feature type="coiled-coil region" evidence="1">
    <location>
        <begin position="4"/>
        <end position="31"/>
    </location>
</feature>